<organism evidence="2 3">
    <name type="scientific">Pleurodeles waltl</name>
    <name type="common">Iberian ribbed newt</name>
    <dbReference type="NCBI Taxonomy" id="8319"/>
    <lineage>
        <taxon>Eukaryota</taxon>
        <taxon>Metazoa</taxon>
        <taxon>Chordata</taxon>
        <taxon>Craniata</taxon>
        <taxon>Vertebrata</taxon>
        <taxon>Euteleostomi</taxon>
        <taxon>Amphibia</taxon>
        <taxon>Batrachia</taxon>
        <taxon>Caudata</taxon>
        <taxon>Salamandroidea</taxon>
        <taxon>Salamandridae</taxon>
        <taxon>Pleurodelinae</taxon>
        <taxon>Pleurodeles</taxon>
    </lineage>
</organism>
<feature type="region of interest" description="Disordered" evidence="1">
    <location>
        <begin position="36"/>
        <end position="71"/>
    </location>
</feature>
<keyword evidence="3" id="KW-1185">Reference proteome</keyword>
<name>A0AAV7WWU6_PLEWA</name>
<comment type="caution">
    <text evidence="2">The sequence shown here is derived from an EMBL/GenBank/DDBJ whole genome shotgun (WGS) entry which is preliminary data.</text>
</comment>
<protein>
    <submittedName>
        <fullName evidence="2">Uncharacterized protein</fullName>
    </submittedName>
</protein>
<dbReference type="AlphaFoldDB" id="A0AAV7WWU6"/>
<sequence>MTKGIGYIEVKRRERGVGFDCRQVKELRHPGVAVRAQLPPKSTADTDESGTQQPYREELRRPRRAVRASEELPAQALSCCRLTLWLQQTTQQAPDTP</sequence>
<reference evidence="2" key="1">
    <citation type="journal article" date="2022" name="bioRxiv">
        <title>Sequencing and chromosome-scale assembly of the giantPleurodeles waltlgenome.</title>
        <authorList>
            <person name="Brown T."/>
            <person name="Elewa A."/>
            <person name="Iarovenko S."/>
            <person name="Subramanian E."/>
            <person name="Araus A.J."/>
            <person name="Petzold A."/>
            <person name="Susuki M."/>
            <person name="Suzuki K.-i.T."/>
            <person name="Hayashi T."/>
            <person name="Toyoda A."/>
            <person name="Oliveira C."/>
            <person name="Osipova E."/>
            <person name="Leigh N.D."/>
            <person name="Simon A."/>
            <person name="Yun M.H."/>
        </authorList>
    </citation>
    <scope>NUCLEOTIDE SEQUENCE</scope>
    <source>
        <strain evidence="2">20211129_DDA</strain>
        <tissue evidence="2">Liver</tissue>
    </source>
</reference>
<dbReference type="Proteomes" id="UP001066276">
    <property type="component" value="Chromosome 1_1"/>
</dbReference>
<proteinExistence type="predicted"/>
<evidence type="ECO:0000313" key="3">
    <source>
        <dbReference type="Proteomes" id="UP001066276"/>
    </source>
</evidence>
<evidence type="ECO:0000313" key="2">
    <source>
        <dbReference type="EMBL" id="KAJ1217467.1"/>
    </source>
</evidence>
<evidence type="ECO:0000256" key="1">
    <source>
        <dbReference type="SAM" id="MobiDB-lite"/>
    </source>
</evidence>
<gene>
    <name evidence="2" type="ORF">NDU88_005061</name>
</gene>
<accession>A0AAV7WWU6</accession>
<dbReference type="EMBL" id="JANPWB010000001">
    <property type="protein sequence ID" value="KAJ1217467.1"/>
    <property type="molecule type" value="Genomic_DNA"/>
</dbReference>